<feature type="compositionally biased region" description="Low complexity" evidence="1">
    <location>
        <begin position="123"/>
        <end position="139"/>
    </location>
</feature>
<comment type="caution">
    <text evidence="2">The sequence shown here is derived from an EMBL/GenBank/DDBJ whole genome shotgun (WGS) entry which is preliminary data.</text>
</comment>
<feature type="region of interest" description="Disordered" evidence="1">
    <location>
        <begin position="1"/>
        <end position="40"/>
    </location>
</feature>
<organism evidence="2">
    <name type="scientific">marine sediment metagenome</name>
    <dbReference type="NCBI Taxonomy" id="412755"/>
    <lineage>
        <taxon>unclassified sequences</taxon>
        <taxon>metagenomes</taxon>
        <taxon>ecological metagenomes</taxon>
    </lineage>
</organism>
<reference evidence="2" key="1">
    <citation type="journal article" date="2015" name="Nature">
        <title>Complex archaea that bridge the gap between prokaryotes and eukaryotes.</title>
        <authorList>
            <person name="Spang A."/>
            <person name="Saw J.H."/>
            <person name="Jorgensen S.L."/>
            <person name="Zaremba-Niedzwiedzka K."/>
            <person name="Martijn J."/>
            <person name="Lind A.E."/>
            <person name="van Eijk R."/>
            <person name="Schleper C."/>
            <person name="Guy L."/>
            <person name="Ettema T.J."/>
        </authorList>
    </citation>
    <scope>NUCLEOTIDE SEQUENCE</scope>
</reference>
<accession>A0A0F9IX31</accession>
<feature type="region of interest" description="Disordered" evidence="1">
    <location>
        <begin position="122"/>
        <end position="147"/>
    </location>
</feature>
<evidence type="ECO:0008006" key="3">
    <source>
        <dbReference type="Google" id="ProtNLM"/>
    </source>
</evidence>
<dbReference type="EMBL" id="LAZR01011417">
    <property type="protein sequence ID" value="KKM61798.1"/>
    <property type="molecule type" value="Genomic_DNA"/>
</dbReference>
<proteinExistence type="predicted"/>
<dbReference type="AlphaFoldDB" id="A0A0F9IX31"/>
<gene>
    <name evidence="2" type="ORF">LCGC14_1528120</name>
</gene>
<protein>
    <recommendedName>
        <fullName evidence="3">Tail assembly chaperone</fullName>
    </recommendedName>
</protein>
<name>A0A0F9IX31_9ZZZZ</name>
<sequence>MAKKKRSTREKATKAEHVPQILDLSTPPKRPIVKLPTGDHELRVPEELTFDEFAEQQRNSKAIQDLAEKASDPEVLEQLQALVAEGVQVVLVGISDEDARAVTPGMFLKISAFFRELGDEIVTTPGESGTASAAGSNGSTEEDQEAA</sequence>
<evidence type="ECO:0000256" key="1">
    <source>
        <dbReference type="SAM" id="MobiDB-lite"/>
    </source>
</evidence>
<evidence type="ECO:0000313" key="2">
    <source>
        <dbReference type="EMBL" id="KKM61798.1"/>
    </source>
</evidence>